<dbReference type="AlphaFoldDB" id="A0A7G1P6T5"/>
<dbReference type="Pfam" id="PF19054">
    <property type="entry name" value="DUF5753"/>
    <property type="match status" value="1"/>
</dbReference>
<feature type="domain" description="HTH cro/C1-type" evidence="1">
    <location>
        <begin position="15"/>
        <end position="69"/>
    </location>
</feature>
<dbReference type="Pfam" id="PF13560">
    <property type="entry name" value="HTH_31"/>
    <property type="match status" value="1"/>
</dbReference>
<sequence length="288" mass="31613">MTEKTPGLRSLALALRRLREAAGMSREDVIAEGPVSKSTLRRAENAEARPNRGTLHHLLTRYGADAATRTEIDALWEEAGRQDFLRPFHADLRRDYKAWIACEDVAAQVRSYESSFIPGLVQTRDYAAAVIQGVWPSATSTDLEHHVQARIERQAVLVRPKPLTLTAVMDQAALRRAVGGPHVMAEQMRHLQTLAEQPHITLHVIPWSVGAHPGMPGSFAVATFTKAGEPAVVYIDGMAGDALLDSEQDAEHYTEIFAALQTAALSTRDSLALIAEAAREFNHELETA</sequence>
<evidence type="ECO:0000313" key="2">
    <source>
        <dbReference type="EMBL" id="BCL28775.1"/>
    </source>
</evidence>
<gene>
    <name evidence="2" type="ORF">GCM10017557_36340</name>
</gene>
<name>A0A7G1P6T5_9ACTN</name>
<dbReference type="InterPro" id="IPR010982">
    <property type="entry name" value="Lambda_DNA-bd_dom_sf"/>
</dbReference>
<accession>A0A7G1P6T5</accession>
<dbReference type="Gene3D" id="1.10.260.40">
    <property type="entry name" value="lambda repressor-like DNA-binding domains"/>
    <property type="match status" value="1"/>
</dbReference>
<dbReference type="EMBL" id="AP023440">
    <property type="protein sequence ID" value="BCL28775.1"/>
    <property type="molecule type" value="Genomic_DNA"/>
</dbReference>
<evidence type="ECO:0000259" key="1">
    <source>
        <dbReference type="PROSITE" id="PS50943"/>
    </source>
</evidence>
<dbReference type="KEGG" id="sgm:GCM10017557_36340"/>
<reference evidence="2 3" key="1">
    <citation type="journal article" date="2014" name="Int. J. Syst. Evol. Microbiol.">
        <title>Complete genome sequence of Corynebacterium casei LMG S-19264T (=DSM 44701T), isolated from a smear-ripened cheese.</title>
        <authorList>
            <consortium name="US DOE Joint Genome Institute (JGI-PGF)"/>
            <person name="Walter F."/>
            <person name="Albersmeier A."/>
            <person name="Kalinowski J."/>
            <person name="Ruckert C."/>
        </authorList>
    </citation>
    <scope>NUCLEOTIDE SEQUENCE [LARGE SCALE GENOMIC DNA]</scope>
    <source>
        <strain evidence="2 3">JCM 4677</strain>
    </source>
</reference>
<dbReference type="SUPFAM" id="SSF47413">
    <property type="entry name" value="lambda repressor-like DNA-binding domains"/>
    <property type="match status" value="1"/>
</dbReference>
<dbReference type="Proteomes" id="UP000516444">
    <property type="component" value="Chromosome"/>
</dbReference>
<organism evidence="2 3">
    <name type="scientific">Streptomyces aurantiacus</name>
    <dbReference type="NCBI Taxonomy" id="47760"/>
    <lineage>
        <taxon>Bacteria</taxon>
        <taxon>Bacillati</taxon>
        <taxon>Actinomycetota</taxon>
        <taxon>Actinomycetes</taxon>
        <taxon>Kitasatosporales</taxon>
        <taxon>Streptomycetaceae</taxon>
        <taxon>Streptomyces</taxon>
        <taxon>Streptomyces aurantiacus group</taxon>
    </lineage>
</organism>
<protein>
    <submittedName>
        <fullName evidence="2">Transcriptional regulator</fullName>
    </submittedName>
</protein>
<keyword evidence="3" id="KW-1185">Reference proteome</keyword>
<dbReference type="InterPro" id="IPR001387">
    <property type="entry name" value="Cro/C1-type_HTH"/>
</dbReference>
<proteinExistence type="predicted"/>
<dbReference type="CDD" id="cd00093">
    <property type="entry name" value="HTH_XRE"/>
    <property type="match status" value="1"/>
</dbReference>
<dbReference type="InterPro" id="IPR043917">
    <property type="entry name" value="DUF5753"/>
</dbReference>
<dbReference type="PROSITE" id="PS50943">
    <property type="entry name" value="HTH_CROC1"/>
    <property type="match status" value="1"/>
</dbReference>
<evidence type="ECO:0000313" key="3">
    <source>
        <dbReference type="Proteomes" id="UP000516444"/>
    </source>
</evidence>
<dbReference type="GO" id="GO:0003677">
    <property type="term" value="F:DNA binding"/>
    <property type="evidence" value="ECO:0007669"/>
    <property type="project" value="InterPro"/>
</dbReference>
<dbReference type="RefSeq" id="WP_063792903.1">
    <property type="nucleotide sequence ID" value="NZ_AP023440.1"/>
</dbReference>